<organism evidence="4 5">
    <name type="scientific">Pygocentrus nattereri</name>
    <name type="common">Red-bellied piranha</name>
    <dbReference type="NCBI Taxonomy" id="42514"/>
    <lineage>
        <taxon>Eukaryota</taxon>
        <taxon>Metazoa</taxon>
        <taxon>Chordata</taxon>
        <taxon>Craniata</taxon>
        <taxon>Vertebrata</taxon>
        <taxon>Euteleostomi</taxon>
        <taxon>Actinopterygii</taxon>
        <taxon>Neopterygii</taxon>
        <taxon>Teleostei</taxon>
        <taxon>Ostariophysi</taxon>
        <taxon>Characiformes</taxon>
        <taxon>Characoidei</taxon>
        <taxon>Pygocentrus</taxon>
    </lineage>
</organism>
<dbReference type="Ensembl" id="ENSPNAT00000031842.2">
    <property type="protein sequence ID" value="ENSPNAP00000036777.1"/>
    <property type="gene ID" value="ENSPNAG00000027898.2"/>
</dbReference>
<proteinExistence type="predicted"/>
<evidence type="ECO:0000313" key="4">
    <source>
        <dbReference type="Ensembl" id="ENSPNAP00000036777.1"/>
    </source>
</evidence>
<dbReference type="Proteomes" id="UP001501920">
    <property type="component" value="Chromosome 8"/>
</dbReference>
<name>A0A3B4EJZ9_PYGNA</name>
<dbReference type="GeneTree" id="ENSGT00940000161814"/>
<dbReference type="SUPFAM" id="SSF56436">
    <property type="entry name" value="C-type lectin-like"/>
    <property type="match status" value="1"/>
</dbReference>
<dbReference type="PANTHER" id="PTHR22803">
    <property type="entry name" value="MANNOSE, PHOSPHOLIPASE, LECTIN RECEPTOR RELATED"/>
    <property type="match status" value="1"/>
</dbReference>
<evidence type="ECO:0000256" key="1">
    <source>
        <dbReference type="ARBA" id="ARBA00023157"/>
    </source>
</evidence>
<dbReference type="PROSITE" id="PS50041">
    <property type="entry name" value="C_TYPE_LECTIN_2"/>
    <property type="match status" value="1"/>
</dbReference>
<protein>
    <recommendedName>
        <fullName evidence="3">C-type lectin domain-containing protein</fullName>
    </recommendedName>
</protein>
<dbReference type="PROSITE" id="PS00615">
    <property type="entry name" value="C_TYPE_LECTIN_1"/>
    <property type="match status" value="1"/>
</dbReference>
<accession>A0A3B4EJZ9</accession>
<dbReference type="InterPro" id="IPR001304">
    <property type="entry name" value="C-type_lectin-like"/>
</dbReference>
<feature type="compositionally biased region" description="Basic residues" evidence="2">
    <location>
        <begin position="10"/>
        <end position="23"/>
    </location>
</feature>
<feature type="domain" description="C-type lectin" evidence="3">
    <location>
        <begin position="83"/>
        <end position="202"/>
    </location>
</feature>
<evidence type="ECO:0000313" key="5">
    <source>
        <dbReference type="Proteomes" id="UP001501920"/>
    </source>
</evidence>
<dbReference type="InterPro" id="IPR050111">
    <property type="entry name" value="C-type_lectin/snaclec_domain"/>
</dbReference>
<dbReference type="SMART" id="SM00034">
    <property type="entry name" value="CLECT"/>
    <property type="match status" value="1"/>
</dbReference>
<dbReference type="InterPro" id="IPR018378">
    <property type="entry name" value="C-type_lectin_CS"/>
</dbReference>
<dbReference type="InterPro" id="IPR016187">
    <property type="entry name" value="CTDL_fold"/>
</dbReference>
<dbReference type="Gene3D" id="3.10.100.10">
    <property type="entry name" value="Mannose-Binding Protein A, subunit A"/>
    <property type="match status" value="1"/>
</dbReference>
<feature type="compositionally biased region" description="Basic and acidic residues" evidence="2">
    <location>
        <begin position="24"/>
        <end position="34"/>
    </location>
</feature>
<reference evidence="4" key="2">
    <citation type="submission" date="2025-08" db="UniProtKB">
        <authorList>
            <consortium name="Ensembl"/>
        </authorList>
    </citation>
    <scope>IDENTIFICATION</scope>
</reference>
<dbReference type="AlphaFoldDB" id="A0A3B4EJZ9"/>
<dbReference type="CDD" id="cd00037">
    <property type="entry name" value="CLECT"/>
    <property type="match status" value="1"/>
</dbReference>
<reference evidence="4 5" key="1">
    <citation type="submission" date="2020-10" db="EMBL/GenBank/DDBJ databases">
        <title>Pygocentrus nattereri (red-bellied piranha) genome, fPygNat1, primary haplotype.</title>
        <authorList>
            <person name="Myers G."/>
            <person name="Meyer A."/>
            <person name="Karagic N."/>
            <person name="Pippel M."/>
            <person name="Winkler S."/>
            <person name="Tracey A."/>
            <person name="Wood J."/>
            <person name="Formenti G."/>
            <person name="Howe K."/>
            <person name="Fedrigo O."/>
            <person name="Jarvis E.D."/>
        </authorList>
    </citation>
    <scope>NUCLEOTIDE SEQUENCE [LARGE SCALE GENOMIC DNA]</scope>
</reference>
<dbReference type="PRINTS" id="PR01504">
    <property type="entry name" value="PNCREATITSAP"/>
</dbReference>
<dbReference type="InterPro" id="IPR016186">
    <property type="entry name" value="C-type_lectin-like/link_sf"/>
</dbReference>
<reference evidence="4" key="3">
    <citation type="submission" date="2025-09" db="UniProtKB">
        <authorList>
            <consortium name="Ensembl"/>
        </authorList>
    </citation>
    <scope>IDENTIFICATION</scope>
</reference>
<evidence type="ECO:0000259" key="3">
    <source>
        <dbReference type="PROSITE" id="PS50041"/>
    </source>
</evidence>
<keyword evidence="5" id="KW-1185">Reference proteome</keyword>
<keyword evidence="1" id="KW-1015">Disulfide bond</keyword>
<dbReference type="Pfam" id="PF00059">
    <property type="entry name" value="Lectin_C"/>
    <property type="match status" value="1"/>
</dbReference>
<feature type="region of interest" description="Disordered" evidence="2">
    <location>
        <begin position="1"/>
        <end position="37"/>
    </location>
</feature>
<evidence type="ECO:0000256" key="2">
    <source>
        <dbReference type="SAM" id="MobiDB-lite"/>
    </source>
</evidence>
<sequence>MSRSQTPVARHTHTHTQTHTRTHTLRDSTEEKKNNSSCQFGDSPVAMAIWTVFLFLGVLLAPEGVTHGQPIQALIICPPQWSAFGRCFKFFKTELMWTEAETECLKYGGNLASVRSLREHLLLQQLIKQATGSFTRAWLGASDCVTEGTWLWSDGSKMSFQNWGPTQPSNYLGKENCLEINYGDTYQWNDDACNVRKPFVCEALSPRLSSI</sequence>